<keyword evidence="2" id="KW-1185">Reference proteome</keyword>
<dbReference type="AlphaFoldDB" id="A0AAW0B5D4"/>
<name>A0AAW0B5D4_9AGAR</name>
<dbReference type="EMBL" id="JAWWNJ010000039">
    <property type="protein sequence ID" value="KAK7021252.1"/>
    <property type="molecule type" value="Genomic_DNA"/>
</dbReference>
<protein>
    <submittedName>
        <fullName evidence="1">Uncharacterized protein</fullName>
    </submittedName>
</protein>
<evidence type="ECO:0000313" key="1">
    <source>
        <dbReference type="EMBL" id="KAK7021252.1"/>
    </source>
</evidence>
<sequence length="164" mass="18327">MGSTALSVRAIVLEQTERTRLCSRVEVARYIADSELKAASLDSQICALIALRDRERVTTQVLKHVASPIHSLPGELLAEIFHLTIRAHQHMRDAFSVAHSAPRLWCGPIEIRTWKRSDEAEQSYLDGLEQWLARSIPLSIPLTLRVGFDLDLETYPTAGVDGGR</sequence>
<organism evidence="1 2">
    <name type="scientific">Favolaschia claudopus</name>
    <dbReference type="NCBI Taxonomy" id="2862362"/>
    <lineage>
        <taxon>Eukaryota</taxon>
        <taxon>Fungi</taxon>
        <taxon>Dikarya</taxon>
        <taxon>Basidiomycota</taxon>
        <taxon>Agaricomycotina</taxon>
        <taxon>Agaricomycetes</taxon>
        <taxon>Agaricomycetidae</taxon>
        <taxon>Agaricales</taxon>
        <taxon>Marasmiineae</taxon>
        <taxon>Mycenaceae</taxon>
        <taxon>Favolaschia</taxon>
    </lineage>
</organism>
<evidence type="ECO:0000313" key="2">
    <source>
        <dbReference type="Proteomes" id="UP001362999"/>
    </source>
</evidence>
<comment type="caution">
    <text evidence="1">The sequence shown here is derived from an EMBL/GenBank/DDBJ whole genome shotgun (WGS) entry which is preliminary data.</text>
</comment>
<proteinExistence type="predicted"/>
<gene>
    <name evidence="1" type="ORF">R3P38DRAFT_2966160</name>
</gene>
<dbReference type="Proteomes" id="UP001362999">
    <property type="component" value="Unassembled WGS sequence"/>
</dbReference>
<accession>A0AAW0B5D4</accession>
<reference evidence="1 2" key="1">
    <citation type="journal article" date="2024" name="J Genomics">
        <title>Draft genome sequencing and assembly of Favolaschia claudopus CIRM-BRFM 2984 isolated from oak limbs.</title>
        <authorList>
            <person name="Navarro D."/>
            <person name="Drula E."/>
            <person name="Chaduli D."/>
            <person name="Cazenave R."/>
            <person name="Ahrendt S."/>
            <person name="Wang J."/>
            <person name="Lipzen A."/>
            <person name="Daum C."/>
            <person name="Barry K."/>
            <person name="Grigoriev I.V."/>
            <person name="Favel A."/>
            <person name="Rosso M.N."/>
            <person name="Martin F."/>
        </authorList>
    </citation>
    <scope>NUCLEOTIDE SEQUENCE [LARGE SCALE GENOMIC DNA]</scope>
    <source>
        <strain evidence="1 2">CIRM-BRFM 2984</strain>
    </source>
</reference>